<reference evidence="7 8" key="1">
    <citation type="journal article" date="2019" name="Syst. Appl. Microbiol.">
        <title>Microvirga tunisiensis sp. nov., a root nodule symbiotic bacterium isolated from Lupinus micranthus and L. luteus grown in Northern Tunisia.</title>
        <authorList>
            <person name="Msaddak A."/>
            <person name="Rejili M."/>
            <person name="Duran D."/>
            <person name="Mars M."/>
            <person name="Palacios J.M."/>
            <person name="Ruiz-Argueso T."/>
            <person name="Rey L."/>
            <person name="Imperial J."/>
        </authorList>
    </citation>
    <scope>NUCLEOTIDE SEQUENCE [LARGE SCALE GENOMIC DNA]</scope>
    <source>
        <strain evidence="7 8">Lmie10</strain>
    </source>
</reference>
<dbReference type="Gene3D" id="3.40.605.10">
    <property type="entry name" value="Aldehyde Dehydrogenase, Chain A, domain 1"/>
    <property type="match status" value="1"/>
</dbReference>
<dbReference type="Gene3D" id="3.40.309.10">
    <property type="entry name" value="Aldehyde Dehydrogenase, Chain A, domain 2"/>
    <property type="match status" value="1"/>
</dbReference>
<evidence type="ECO:0000256" key="1">
    <source>
        <dbReference type="ARBA" id="ARBA00009986"/>
    </source>
</evidence>
<name>A0A5N7MGQ1_9HYPH</name>
<dbReference type="CDD" id="cd07114">
    <property type="entry name" value="ALDH_DhaS"/>
    <property type="match status" value="1"/>
</dbReference>
<organism evidence="7 8">
    <name type="scientific">Microvirga tunisiensis</name>
    <dbReference type="NCBI Taxonomy" id="2108360"/>
    <lineage>
        <taxon>Bacteria</taxon>
        <taxon>Pseudomonadati</taxon>
        <taxon>Pseudomonadota</taxon>
        <taxon>Alphaproteobacteria</taxon>
        <taxon>Hyphomicrobiales</taxon>
        <taxon>Methylobacteriaceae</taxon>
        <taxon>Microvirga</taxon>
    </lineage>
</organism>
<dbReference type="SUPFAM" id="SSF53720">
    <property type="entry name" value="ALDH-like"/>
    <property type="match status" value="1"/>
</dbReference>
<dbReference type="InterPro" id="IPR016163">
    <property type="entry name" value="Ald_DH_C"/>
</dbReference>
<dbReference type="EMBL" id="VOSK01000036">
    <property type="protein sequence ID" value="MPR25968.1"/>
    <property type="molecule type" value="Genomic_DNA"/>
</dbReference>
<evidence type="ECO:0000313" key="7">
    <source>
        <dbReference type="EMBL" id="MPR25968.1"/>
    </source>
</evidence>
<dbReference type="InterPro" id="IPR016161">
    <property type="entry name" value="Ald_DH/histidinol_DH"/>
</dbReference>
<evidence type="ECO:0000256" key="5">
    <source>
        <dbReference type="RuleBase" id="RU003345"/>
    </source>
</evidence>
<accession>A0A5N7MGQ1</accession>
<comment type="caution">
    <text evidence="7">The sequence shown here is derived from an EMBL/GenBank/DDBJ whole genome shotgun (WGS) entry which is preliminary data.</text>
</comment>
<keyword evidence="8" id="KW-1185">Reference proteome</keyword>
<evidence type="ECO:0000256" key="3">
    <source>
        <dbReference type="ARBA" id="ARBA00023097"/>
    </source>
</evidence>
<dbReference type="OrthoDB" id="9802947at2"/>
<feature type="domain" description="Aldehyde dehydrogenase" evidence="6">
    <location>
        <begin position="14"/>
        <end position="477"/>
    </location>
</feature>
<evidence type="ECO:0000313" key="8">
    <source>
        <dbReference type="Proteomes" id="UP000403266"/>
    </source>
</evidence>
<keyword evidence="3" id="KW-0558">Oxidation</keyword>
<evidence type="ECO:0000256" key="4">
    <source>
        <dbReference type="PROSITE-ProRule" id="PRU10007"/>
    </source>
</evidence>
<keyword evidence="2 5" id="KW-0560">Oxidoreductase</keyword>
<proteinExistence type="inferred from homology"/>
<protein>
    <submittedName>
        <fullName evidence="7">Aldehyde dehydrogenase</fullName>
    </submittedName>
</protein>
<dbReference type="PANTHER" id="PTHR11699">
    <property type="entry name" value="ALDEHYDE DEHYDROGENASE-RELATED"/>
    <property type="match status" value="1"/>
</dbReference>
<dbReference type="AlphaFoldDB" id="A0A5N7MGQ1"/>
<sequence length="493" mass="53009">MQTYSHWIAGEFRAPESGEWIDTIDPYRGEVWARIPAGNVADANLAVAAAKRAMTTGPWSKLTASERGRIIGKIGDLLLTHVDRLAELEVRDNGKLMAEMRGQLKFASDYWRYYAGLADKIEGSVMPIEKPDMLGFTLREPVGVVLAITAWNSPLNFFALKCAPALAAGCAVVLKPSEFSSVSSLEFAALTKEAGLPDGVINVISGYGGDVGPALVEHPDVAQITFTGSDVTGTRIYEAAARHMKRVAMELGGKSPNIVFEDADLDAAIGGAISGIFGAAGQMCTAGSRLLVQNSIKQEFTQRLLEATRSIKMGDPMDAATQMGPLSTTPQYNKVLEYIDVARAEGARLIHGGKPAEGPGIQGGHFIEPTIFTDVSNNMRIAQEEVFGPILSLIGFEDEAEAIALGNQIAYGLAAGVWTRDIGRMVRVSKALHAGTVWGNTYRTYSYMMPVGGMKRSGIGREYGIEAINEFLETKSIMISTAATPPRNNFVPR</sequence>
<dbReference type="GO" id="GO:0016620">
    <property type="term" value="F:oxidoreductase activity, acting on the aldehyde or oxo group of donors, NAD or NADP as acceptor"/>
    <property type="evidence" value="ECO:0007669"/>
    <property type="project" value="InterPro"/>
</dbReference>
<dbReference type="Pfam" id="PF00171">
    <property type="entry name" value="Aldedh"/>
    <property type="match status" value="1"/>
</dbReference>
<feature type="active site" evidence="4">
    <location>
        <position position="250"/>
    </location>
</feature>
<gene>
    <name evidence="7" type="ORF">FS320_12210</name>
</gene>
<dbReference type="InterPro" id="IPR016162">
    <property type="entry name" value="Ald_DH_N"/>
</dbReference>
<dbReference type="PROSITE" id="PS00687">
    <property type="entry name" value="ALDEHYDE_DEHYDR_GLU"/>
    <property type="match status" value="1"/>
</dbReference>
<dbReference type="InterPro" id="IPR029510">
    <property type="entry name" value="Ald_DH_CS_GLU"/>
</dbReference>
<evidence type="ECO:0000256" key="2">
    <source>
        <dbReference type="ARBA" id="ARBA00023002"/>
    </source>
</evidence>
<dbReference type="InterPro" id="IPR015590">
    <property type="entry name" value="Aldehyde_DH_dom"/>
</dbReference>
<evidence type="ECO:0000259" key="6">
    <source>
        <dbReference type="Pfam" id="PF00171"/>
    </source>
</evidence>
<dbReference type="Proteomes" id="UP000403266">
    <property type="component" value="Unassembled WGS sequence"/>
</dbReference>
<dbReference type="InterPro" id="IPR016160">
    <property type="entry name" value="Ald_DH_CS_CYS"/>
</dbReference>
<dbReference type="FunFam" id="3.40.309.10:FF:000012">
    <property type="entry name" value="Betaine aldehyde dehydrogenase"/>
    <property type="match status" value="1"/>
</dbReference>
<comment type="similarity">
    <text evidence="1 5">Belongs to the aldehyde dehydrogenase family.</text>
</comment>
<dbReference type="PROSITE" id="PS00070">
    <property type="entry name" value="ALDEHYDE_DEHYDR_CYS"/>
    <property type="match status" value="1"/>
</dbReference>
<dbReference type="FunFam" id="3.40.605.10:FF:000007">
    <property type="entry name" value="NAD/NADP-dependent betaine aldehyde dehydrogenase"/>
    <property type="match status" value="1"/>
</dbReference>
<dbReference type="RefSeq" id="WP_152711835.1">
    <property type="nucleotide sequence ID" value="NZ_VOSJ01000064.1"/>
</dbReference>